<sequence length="703" mass="81242">MNEVNFPRTVKAIKFGAWELDPKRQVIFDGDIERELEPLLFKILCYLLINNSRIITRQDLVDHVWCQNYVDDNAINRAMSELRKVLKSENQPGIVVKTHYRKGYSLFLDRAIIYHDSNAQPSTDWQITPAMQAQARQFSPRIILIAIITLLVVTITGYVFIAAGNSRHDRVVPTKTINPVAKKYNEQILSWVDGQYLLPILHPHEKFLAFGFNSSKSNESSLIIREIETGKEQRISIAGKELVPAGWSVSTTYLYFKVSSQGKCELWRLNYENLTLPHEHVMECDNRQFLVGGISGDQLVYSKYDYRKRDELSALVIRNIKTGEEFQLTSPNLNSHGDKFLFYDEKNQKVYFERVQFEFSEVFVTDIEGMEAKKLFTTSNRVWAINLLEHNFVTWYDNRKGTFSRYDLEKNEQVNGIKLLNVETYSIAYLLKNGGVISITNPFSSETFKLNLTTHQLETYKATNDHVSLLAISDSAKFLLDKNQSPFRLIRDYGQETQIIELPFDNFKDIKISKDGTEALLVNERSFAIFNLETKMIVSEHRVDNKINFSTFLNNNHVGLILTKEGNLANYAVVFDPSKGKLISLSFDNAQWFEQISENDFLVFPIRGEMYEFNIAIGKKRSFKTNESQYKHSFSLYGNKLFHSDGKTVYFVKIDDPQLNYESLFDSEDKFIENINYVDKDNALILELIGVKPNLLIYAKPTS</sequence>
<evidence type="ECO:0000256" key="2">
    <source>
        <dbReference type="PROSITE-ProRule" id="PRU01091"/>
    </source>
</evidence>
<feature type="domain" description="OmpR/PhoB-type" evidence="4">
    <location>
        <begin position="10"/>
        <end position="108"/>
    </location>
</feature>
<dbReference type="Gene3D" id="1.10.10.10">
    <property type="entry name" value="Winged helix-like DNA-binding domain superfamily/Winged helix DNA-binding domain"/>
    <property type="match status" value="1"/>
</dbReference>
<name>A0ABV7CKS3_9GAMM</name>
<dbReference type="PROSITE" id="PS51755">
    <property type="entry name" value="OMPR_PHOB"/>
    <property type="match status" value="1"/>
</dbReference>
<gene>
    <name evidence="5" type="ORF">ACFOEE_12035</name>
</gene>
<dbReference type="SMART" id="SM00862">
    <property type="entry name" value="Trans_reg_C"/>
    <property type="match status" value="1"/>
</dbReference>
<evidence type="ECO:0000256" key="1">
    <source>
        <dbReference type="ARBA" id="ARBA00023125"/>
    </source>
</evidence>
<dbReference type="InterPro" id="IPR001867">
    <property type="entry name" value="OmpR/PhoB-type_DNA-bd"/>
</dbReference>
<dbReference type="SUPFAM" id="SSF46894">
    <property type="entry name" value="C-terminal effector domain of the bipartite response regulators"/>
    <property type="match status" value="1"/>
</dbReference>
<keyword evidence="3" id="KW-0812">Transmembrane</keyword>
<evidence type="ECO:0000313" key="6">
    <source>
        <dbReference type="Proteomes" id="UP001595453"/>
    </source>
</evidence>
<evidence type="ECO:0000259" key="4">
    <source>
        <dbReference type="PROSITE" id="PS51755"/>
    </source>
</evidence>
<proteinExistence type="predicted"/>
<keyword evidence="6" id="KW-1185">Reference proteome</keyword>
<dbReference type="Proteomes" id="UP001595453">
    <property type="component" value="Unassembled WGS sequence"/>
</dbReference>
<feature type="transmembrane region" description="Helical" evidence="3">
    <location>
        <begin position="142"/>
        <end position="161"/>
    </location>
</feature>
<dbReference type="RefSeq" id="WP_377124545.1">
    <property type="nucleotide sequence ID" value="NZ_JBHRSD010000018.1"/>
</dbReference>
<accession>A0ABV7CKS3</accession>
<dbReference type="SUPFAM" id="SSF69322">
    <property type="entry name" value="Tricorn protease domain 2"/>
    <property type="match status" value="1"/>
</dbReference>
<dbReference type="Pfam" id="PF00486">
    <property type="entry name" value="Trans_reg_C"/>
    <property type="match status" value="1"/>
</dbReference>
<comment type="caution">
    <text evidence="5">The sequence shown here is derived from an EMBL/GenBank/DDBJ whole genome shotgun (WGS) entry which is preliminary data.</text>
</comment>
<dbReference type="InterPro" id="IPR016032">
    <property type="entry name" value="Sig_transdc_resp-reg_C-effctor"/>
</dbReference>
<evidence type="ECO:0000256" key="3">
    <source>
        <dbReference type="SAM" id="Phobius"/>
    </source>
</evidence>
<keyword evidence="3" id="KW-1133">Transmembrane helix</keyword>
<dbReference type="EMBL" id="JBHRSD010000018">
    <property type="protein sequence ID" value="MFC3033250.1"/>
    <property type="molecule type" value="Genomic_DNA"/>
</dbReference>
<dbReference type="CDD" id="cd00383">
    <property type="entry name" value="trans_reg_C"/>
    <property type="match status" value="1"/>
</dbReference>
<reference evidence="6" key="1">
    <citation type="journal article" date="2019" name="Int. J. Syst. Evol. Microbiol.">
        <title>The Global Catalogue of Microorganisms (GCM) 10K type strain sequencing project: providing services to taxonomists for standard genome sequencing and annotation.</title>
        <authorList>
            <consortium name="The Broad Institute Genomics Platform"/>
            <consortium name="The Broad Institute Genome Sequencing Center for Infectious Disease"/>
            <person name="Wu L."/>
            <person name="Ma J."/>
        </authorList>
    </citation>
    <scope>NUCLEOTIDE SEQUENCE [LARGE SCALE GENOMIC DNA]</scope>
    <source>
        <strain evidence="6">KCTC 42730</strain>
    </source>
</reference>
<protein>
    <submittedName>
        <fullName evidence="5">Transcriptional regulator</fullName>
    </submittedName>
</protein>
<organism evidence="5 6">
    <name type="scientific">Pseudoalteromonas fenneropenaei</name>
    <dbReference type="NCBI Taxonomy" id="1737459"/>
    <lineage>
        <taxon>Bacteria</taxon>
        <taxon>Pseudomonadati</taxon>
        <taxon>Pseudomonadota</taxon>
        <taxon>Gammaproteobacteria</taxon>
        <taxon>Alteromonadales</taxon>
        <taxon>Pseudoalteromonadaceae</taxon>
        <taxon>Pseudoalteromonas</taxon>
    </lineage>
</organism>
<dbReference type="InterPro" id="IPR036388">
    <property type="entry name" value="WH-like_DNA-bd_sf"/>
</dbReference>
<keyword evidence="1 2" id="KW-0238">DNA-binding</keyword>
<evidence type="ECO:0000313" key="5">
    <source>
        <dbReference type="EMBL" id="MFC3033250.1"/>
    </source>
</evidence>
<feature type="DNA-binding region" description="OmpR/PhoB-type" evidence="2">
    <location>
        <begin position="10"/>
        <end position="108"/>
    </location>
</feature>
<keyword evidence="3" id="KW-0472">Membrane</keyword>